<evidence type="ECO:0000313" key="2">
    <source>
        <dbReference type="EMBL" id="CAD9444259.1"/>
    </source>
</evidence>
<proteinExistence type="predicted"/>
<sequence length="104" mass="11657">MGSADLLDGSPSSHLKWKPVSSRAEESYRYEKVETKAHAILDPLLRLWAMPIIWKHRSYTLQQFVCMIGECRGIRMITCTDAEEAAAWLAPGLGLPPTAQIAWS</sequence>
<accession>A0A7S2D4K0</accession>
<dbReference type="AlphaFoldDB" id="A0A7S2D4K0"/>
<reference evidence="2" key="1">
    <citation type="submission" date="2021-01" db="EMBL/GenBank/DDBJ databases">
        <authorList>
            <person name="Corre E."/>
            <person name="Pelletier E."/>
            <person name="Niang G."/>
            <person name="Scheremetjew M."/>
            <person name="Finn R."/>
            <person name="Kale V."/>
            <person name="Holt S."/>
            <person name="Cochrane G."/>
            <person name="Meng A."/>
            <person name="Brown T."/>
            <person name="Cohen L."/>
        </authorList>
    </citation>
    <scope>NUCLEOTIDE SEQUENCE</scope>
    <source>
        <strain evidence="2">UTEX LB 985</strain>
    </source>
</reference>
<organism evidence="2">
    <name type="scientific">Haptolina brevifila</name>
    <dbReference type="NCBI Taxonomy" id="156173"/>
    <lineage>
        <taxon>Eukaryota</taxon>
        <taxon>Haptista</taxon>
        <taxon>Haptophyta</taxon>
        <taxon>Prymnesiophyceae</taxon>
        <taxon>Prymnesiales</taxon>
        <taxon>Prymnesiaceae</taxon>
        <taxon>Haptolina</taxon>
    </lineage>
</organism>
<dbReference type="EMBL" id="HBGU01025633">
    <property type="protein sequence ID" value="CAD9444259.1"/>
    <property type="molecule type" value="Transcribed_RNA"/>
</dbReference>
<feature type="region of interest" description="Disordered" evidence="1">
    <location>
        <begin position="1"/>
        <end position="23"/>
    </location>
</feature>
<gene>
    <name evidence="2" type="ORF">CBRE1094_LOCUS13873</name>
</gene>
<name>A0A7S2D4K0_9EUKA</name>
<evidence type="ECO:0000256" key="1">
    <source>
        <dbReference type="SAM" id="MobiDB-lite"/>
    </source>
</evidence>
<protein>
    <submittedName>
        <fullName evidence="2">Uncharacterized protein</fullName>
    </submittedName>
</protein>